<feature type="transmembrane region" description="Helical" evidence="8">
    <location>
        <begin position="237"/>
        <end position="259"/>
    </location>
</feature>
<feature type="domain" description="HAMP" evidence="9">
    <location>
        <begin position="261"/>
        <end position="315"/>
    </location>
</feature>
<dbReference type="Proteomes" id="UP001139451">
    <property type="component" value="Unassembled WGS sequence"/>
</dbReference>
<evidence type="ECO:0000313" key="11">
    <source>
        <dbReference type="Proteomes" id="UP001139451"/>
    </source>
</evidence>
<organism evidence="10 11">
    <name type="scientific">Sphingomonas tagetis</name>
    <dbReference type="NCBI Taxonomy" id="2949092"/>
    <lineage>
        <taxon>Bacteria</taxon>
        <taxon>Pseudomonadati</taxon>
        <taxon>Pseudomonadota</taxon>
        <taxon>Alphaproteobacteria</taxon>
        <taxon>Sphingomonadales</taxon>
        <taxon>Sphingomonadaceae</taxon>
        <taxon>Sphingomonas</taxon>
    </lineage>
</organism>
<comment type="caution">
    <text evidence="10">The sequence shown here is derived from an EMBL/GenBank/DDBJ whole genome shotgun (WGS) entry which is preliminary data.</text>
</comment>
<gene>
    <name evidence="10" type="ORF">M9978_14755</name>
</gene>
<dbReference type="PANTHER" id="PTHR41523">
    <property type="entry name" value="TWO-COMPONENT SYSTEM SENSOR PROTEIN"/>
    <property type="match status" value="1"/>
</dbReference>
<dbReference type="RefSeq" id="WP_254294491.1">
    <property type="nucleotide sequence ID" value="NZ_JAMLDX010000012.1"/>
</dbReference>
<dbReference type="PANTHER" id="PTHR41523:SF8">
    <property type="entry name" value="ETHYLENE RESPONSE SENSOR PROTEIN"/>
    <property type="match status" value="1"/>
</dbReference>
<evidence type="ECO:0000259" key="9">
    <source>
        <dbReference type="PROSITE" id="PS50885"/>
    </source>
</evidence>
<keyword evidence="8" id="KW-0812">Transmembrane</keyword>
<keyword evidence="3" id="KW-0597">Phosphoprotein</keyword>
<comment type="catalytic activity">
    <reaction evidence="1">
        <text>ATP + protein L-histidine = ADP + protein N-phospho-L-histidine.</text>
        <dbReference type="EC" id="2.7.13.3"/>
    </reaction>
</comment>
<sequence>MEGEDQKSGLIGPLDVLARMPTGAKVLFILSAALLPLALIAFFASIQTSRIADQEVRARLRIAIEESARSLRSELAYELRELRGALPASPDRLPNCGRLAGVFEPQAASGIRYAMTDPNGRLLCGTPIGAARSGPAVPGESDIRLIADRGIQIEVAGMTGHTARAFFPIAFLATAAEPSAMGDDFGVALTSAGQLLDLRKLPGGGMLSRRETQQVAIGVQNLALRMTVASAPITSSMILAALLPFVMWISAAAIAWFVVDRLLIRPLRRLRTTVSAYQPGELIDPVAGSDIPAQEIRALGDTFRQISRTVQAHESDLAEGLSRQTKLTREVHHRVKNNLQVIASLINFHARGAQSPEALAAYASIQRRVDSLAVVHRHHYAGFEETRGIELRPVIGELASNIRATAPEDRPVGIVLDLEPLLVSQDNAVAVAFLITEIVELAMNCSPMAQVRISLKEGAGEPSRATLRISSPALVESPDFTRLNDTRYGRVIGGLVRQLRSRLHHDPLIGAFEWQIATTGRI</sequence>
<evidence type="ECO:0000256" key="6">
    <source>
        <dbReference type="ARBA" id="ARBA00022777"/>
    </source>
</evidence>
<keyword evidence="6 10" id="KW-0418">Kinase</keyword>
<dbReference type="SMART" id="SM00304">
    <property type="entry name" value="HAMP"/>
    <property type="match status" value="1"/>
</dbReference>
<dbReference type="EMBL" id="JAMLDX010000012">
    <property type="protein sequence ID" value="MCP3731685.1"/>
    <property type="molecule type" value="Genomic_DNA"/>
</dbReference>
<keyword evidence="7" id="KW-0067">ATP-binding</keyword>
<evidence type="ECO:0000256" key="4">
    <source>
        <dbReference type="ARBA" id="ARBA00022679"/>
    </source>
</evidence>
<protein>
    <recommendedName>
        <fullName evidence="2">histidine kinase</fullName>
        <ecNumber evidence="2">2.7.13.3</ecNumber>
    </recommendedName>
</protein>
<dbReference type="AlphaFoldDB" id="A0A9X2HTK2"/>
<evidence type="ECO:0000256" key="8">
    <source>
        <dbReference type="SAM" id="Phobius"/>
    </source>
</evidence>
<dbReference type="GO" id="GO:0005524">
    <property type="term" value="F:ATP binding"/>
    <property type="evidence" value="ECO:0007669"/>
    <property type="project" value="UniProtKB-KW"/>
</dbReference>
<keyword evidence="8" id="KW-0472">Membrane</keyword>
<keyword evidence="11" id="KW-1185">Reference proteome</keyword>
<evidence type="ECO:0000256" key="7">
    <source>
        <dbReference type="ARBA" id="ARBA00022840"/>
    </source>
</evidence>
<dbReference type="GO" id="GO:0007165">
    <property type="term" value="P:signal transduction"/>
    <property type="evidence" value="ECO:0007669"/>
    <property type="project" value="InterPro"/>
</dbReference>
<evidence type="ECO:0000256" key="3">
    <source>
        <dbReference type="ARBA" id="ARBA00022553"/>
    </source>
</evidence>
<keyword evidence="5" id="KW-0547">Nucleotide-binding</keyword>
<dbReference type="GO" id="GO:0016020">
    <property type="term" value="C:membrane"/>
    <property type="evidence" value="ECO:0007669"/>
    <property type="project" value="InterPro"/>
</dbReference>
<evidence type="ECO:0000256" key="2">
    <source>
        <dbReference type="ARBA" id="ARBA00012438"/>
    </source>
</evidence>
<evidence type="ECO:0000256" key="1">
    <source>
        <dbReference type="ARBA" id="ARBA00000085"/>
    </source>
</evidence>
<dbReference type="PROSITE" id="PS50885">
    <property type="entry name" value="HAMP"/>
    <property type="match status" value="1"/>
</dbReference>
<dbReference type="InterPro" id="IPR011495">
    <property type="entry name" value="Sig_transdc_His_kin_sub2_dim/P"/>
</dbReference>
<dbReference type="GO" id="GO:0004673">
    <property type="term" value="F:protein histidine kinase activity"/>
    <property type="evidence" value="ECO:0007669"/>
    <property type="project" value="UniProtKB-EC"/>
</dbReference>
<feature type="transmembrane region" description="Helical" evidence="8">
    <location>
        <begin position="26"/>
        <end position="46"/>
    </location>
</feature>
<dbReference type="EC" id="2.7.13.3" evidence="2"/>
<evidence type="ECO:0000313" key="10">
    <source>
        <dbReference type="EMBL" id="MCP3731685.1"/>
    </source>
</evidence>
<evidence type="ECO:0000256" key="5">
    <source>
        <dbReference type="ARBA" id="ARBA00022741"/>
    </source>
</evidence>
<keyword evidence="8" id="KW-1133">Transmembrane helix</keyword>
<proteinExistence type="predicted"/>
<dbReference type="Pfam" id="PF07568">
    <property type="entry name" value="HisKA_2"/>
    <property type="match status" value="1"/>
</dbReference>
<name>A0A9X2HTK2_9SPHN</name>
<reference evidence="10" key="1">
    <citation type="submission" date="2022-05" db="EMBL/GenBank/DDBJ databases">
        <title>Sphingomonas sp. strain MG17 Genome sequencing and assembly.</title>
        <authorList>
            <person name="Kim I."/>
        </authorList>
    </citation>
    <scope>NUCLEOTIDE SEQUENCE</scope>
    <source>
        <strain evidence="10">MG17</strain>
    </source>
</reference>
<dbReference type="InterPro" id="IPR003660">
    <property type="entry name" value="HAMP_dom"/>
</dbReference>
<accession>A0A9X2HTK2</accession>
<dbReference type="Gene3D" id="3.30.450.20">
    <property type="entry name" value="PAS domain"/>
    <property type="match status" value="1"/>
</dbReference>
<keyword evidence="4" id="KW-0808">Transferase</keyword>